<evidence type="ECO:0000313" key="3">
    <source>
        <dbReference type="Proteomes" id="UP000586827"/>
    </source>
</evidence>
<feature type="domain" description="Bacterial transcriptional activator" evidence="1">
    <location>
        <begin position="96"/>
        <end position="240"/>
    </location>
</feature>
<dbReference type="InterPro" id="IPR011990">
    <property type="entry name" value="TPR-like_helical_dom_sf"/>
</dbReference>
<dbReference type="Pfam" id="PF25872">
    <property type="entry name" value="HTH_77"/>
    <property type="match status" value="1"/>
</dbReference>
<dbReference type="SMART" id="SM01043">
    <property type="entry name" value="BTAD"/>
    <property type="match status" value="1"/>
</dbReference>
<dbReference type="InterPro" id="IPR058852">
    <property type="entry name" value="HTH_77"/>
</dbReference>
<keyword evidence="3" id="KW-1185">Reference proteome</keyword>
<dbReference type="SUPFAM" id="SSF48452">
    <property type="entry name" value="TPR-like"/>
    <property type="match status" value="2"/>
</dbReference>
<dbReference type="Pfam" id="PF03704">
    <property type="entry name" value="BTAD"/>
    <property type="match status" value="1"/>
</dbReference>
<dbReference type="RefSeq" id="WP_067518407.1">
    <property type="nucleotide sequence ID" value="NZ_JABELX010000003.1"/>
</dbReference>
<dbReference type="InterPro" id="IPR036388">
    <property type="entry name" value="WH-like_DNA-bd_sf"/>
</dbReference>
<dbReference type="CDD" id="cd15831">
    <property type="entry name" value="BTAD"/>
    <property type="match status" value="1"/>
</dbReference>
<protein>
    <submittedName>
        <fullName evidence="2">AfsR/SARP family transcriptional regulator</fullName>
    </submittedName>
</protein>
<dbReference type="PRINTS" id="PR00364">
    <property type="entry name" value="DISEASERSIST"/>
</dbReference>
<evidence type="ECO:0000313" key="2">
    <source>
        <dbReference type="EMBL" id="NNH70122.1"/>
    </source>
</evidence>
<dbReference type="EMBL" id="JABELX010000003">
    <property type="protein sequence ID" value="NNH70122.1"/>
    <property type="molecule type" value="Genomic_DNA"/>
</dbReference>
<dbReference type="PANTHER" id="PTHR47691:SF3">
    <property type="entry name" value="HTH-TYPE TRANSCRIPTIONAL REGULATOR RV0890C-RELATED"/>
    <property type="match status" value="1"/>
</dbReference>
<dbReference type="PANTHER" id="PTHR47691">
    <property type="entry name" value="REGULATOR-RELATED"/>
    <property type="match status" value="1"/>
</dbReference>
<evidence type="ECO:0000259" key="1">
    <source>
        <dbReference type="SMART" id="SM01043"/>
    </source>
</evidence>
<proteinExistence type="predicted"/>
<gene>
    <name evidence="2" type="ORF">HLB23_09665</name>
</gene>
<dbReference type="Proteomes" id="UP000586827">
    <property type="component" value="Unassembled WGS sequence"/>
</dbReference>
<name>A0A849BU27_9NOCA</name>
<dbReference type="InterPro" id="IPR027417">
    <property type="entry name" value="P-loop_NTPase"/>
</dbReference>
<dbReference type="SUPFAM" id="SSF52540">
    <property type="entry name" value="P-loop containing nucleoside triphosphate hydrolases"/>
    <property type="match status" value="1"/>
</dbReference>
<organism evidence="2 3">
    <name type="scientific">Nocardia uniformis</name>
    <dbReference type="NCBI Taxonomy" id="53432"/>
    <lineage>
        <taxon>Bacteria</taxon>
        <taxon>Bacillati</taxon>
        <taxon>Actinomycetota</taxon>
        <taxon>Actinomycetes</taxon>
        <taxon>Mycobacteriales</taxon>
        <taxon>Nocardiaceae</taxon>
        <taxon>Nocardia</taxon>
    </lineage>
</organism>
<reference evidence="2 3" key="1">
    <citation type="submission" date="2020-05" db="EMBL/GenBank/DDBJ databases">
        <title>MicrobeNet Type strains.</title>
        <authorList>
            <person name="Nicholson A.C."/>
        </authorList>
    </citation>
    <scope>NUCLEOTIDE SEQUENCE [LARGE SCALE GENOMIC DNA]</scope>
    <source>
        <strain evidence="2 3">JCM 3224</strain>
    </source>
</reference>
<dbReference type="Gene3D" id="1.10.10.10">
    <property type="entry name" value="Winged helix-like DNA-binding domain superfamily/Winged helix DNA-binding domain"/>
    <property type="match status" value="1"/>
</dbReference>
<accession>A0A849BU27</accession>
<dbReference type="InterPro" id="IPR005158">
    <property type="entry name" value="BTAD"/>
</dbReference>
<dbReference type="Gene3D" id="1.25.40.10">
    <property type="entry name" value="Tetratricopeptide repeat domain"/>
    <property type="match status" value="2"/>
</dbReference>
<sequence length="1051" mass="112287">MAIELTLLADIAVRGREISGARSRALLALLAMDLRSGASTGRLVAGVWGEGAEEGAGKAAKGALQVLVSRTRAQLGADLIASTPTGYRLTLSAEQIDATALEVRAAAAERHLRAGDHMAALDQAEAGLALWGGEIGDAGEDDPVSALRIERLPAFRSLSMVRALTLSRLGRYAEAVGPLAGLAAEDPRNEDVLAELLRAEADTAGASVALVRYDEHRRVLRDELGADPGAVLQSVYRQLLRANEPVVRQGIPHDPNPLLGRADAIATVNALLRSARVVSLIGPGGLGKTRLAHAIGRDAEQRLVHLVPLAGVLDDGAVAAEVAGALGIGDAPSAGQRNSVVAGIAHTLGSAPALLILDNCEQVIAGVAALVSALVSLTPELRVLITSRAPLGLSSETVHLLPALTTDTAVELFGQRARAVRPDIELPQQEVAELCAHLDGLPLAIELAAARVRVMSVAEVSRRLVDRFALLRTGSRDAPQRHRTLHAVVDWSWNLLDEDGQAAMRLLSIFPGGFTVEAADRLLGGEVDETWEALEHLAEQSLLQVVPGESGTRFRMLETVREFAAVRCEEAGDEERALDGFLTWARDFGLSQTESAFKAWPAPTALRAEQDNLVRALRYGLGRADGPTVAAIFSALGPWWYVGSHYARIAEVVGECVWVLSHYSPEPAYVDATRTAAAICALSGVTQGGFELRSLLVLRRLPAAPANTLMRAVATVFVAAPELLGPDTRALDRLCVDPQPLLAGVAHTVASFRAEQLGDRAEALAATRRMLADFERAPNNWMCYQARCRIGKLALLSEQPDQARDQLELALEAIEDLGPRPDRDDLMVGLAMAALQLGDIEAAQNWLVRVPDSADPFARPYKLLADAEIRLARGDIEEGLWRWRRIAELLADEENPFFRPDPRDVQVWTLEGRSAAVLAHARQHRLDLVAGLVAELPTQLTALLENPATQPGGHLTELTACGAVLLALALVDLERGQPASAVRMIALAERFDPPRQFHPTMSSRSIRECAGNADKAAYVEAISTYATLAVPELRAAALAVLAGRTSDPARG</sequence>
<comment type="caution">
    <text evidence="2">The sequence shown here is derived from an EMBL/GenBank/DDBJ whole genome shotgun (WGS) entry which is preliminary data.</text>
</comment>
<dbReference type="AlphaFoldDB" id="A0A849BU27"/>